<accession>A0ABP7ICP3</accession>
<evidence type="ECO:0000256" key="3">
    <source>
        <dbReference type="ARBA" id="ARBA00022827"/>
    </source>
</evidence>
<sequence length="496" mass="53312">MGDKTSVVIVGAGTCGLAAACELRRMGVSVRLLEARPGPNAGSRATLLWPLGLAVLRSLGALAEAERRGLRLNALQYHMDGDKRLRTRVGAENEALVLAQDQTSLILERILEELGGRVERSTRVVDVASTGEGITVKAQQPDSTELIEADWLIAADGVGSTVRQALGIDFPGVALPTTYLATEGRILGDLEPGDVHYFLRASGSMVVAPLRGGKVRLGAPIPEGTELTEATVQRLLRERGSTGMRVESLDEITTFSSQERIAAALRKGRCFLVGDAAHTHSPIGGQGLNLGLQDVHNLAWKLAGVVRGVFHPAILDSYEPERRQAAQQTVQNTGRFAKMFMLSPAKARMRNTAWRGLEATGLLRRRFVPLLAGWRVSYPDALFATTGPVTAPRGMPSPGTRVPPWVPAPSQPGQGTFRLLTLGDRDGDLRRRAQDLAGTMPGLVSHDHHSERGRGFLLLRPDGFVARSGTTPDDLDRAGHLLAGLTPTGRDGREEH</sequence>
<protein>
    <submittedName>
        <fullName evidence="6">FAD-dependent oxidoreductase</fullName>
    </submittedName>
</protein>
<dbReference type="InterPro" id="IPR036188">
    <property type="entry name" value="FAD/NAD-bd_sf"/>
</dbReference>
<dbReference type="InterPro" id="IPR050641">
    <property type="entry name" value="RIFMO-like"/>
</dbReference>
<evidence type="ECO:0000259" key="5">
    <source>
        <dbReference type="Pfam" id="PF01494"/>
    </source>
</evidence>
<feature type="region of interest" description="Disordered" evidence="4">
    <location>
        <begin position="469"/>
        <end position="496"/>
    </location>
</feature>
<dbReference type="Pfam" id="PF01494">
    <property type="entry name" value="FAD_binding_3"/>
    <property type="match status" value="1"/>
</dbReference>
<evidence type="ECO:0000313" key="7">
    <source>
        <dbReference type="Proteomes" id="UP001500888"/>
    </source>
</evidence>
<dbReference type="PRINTS" id="PR00420">
    <property type="entry name" value="RNGMNOXGNASE"/>
</dbReference>
<gene>
    <name evidence="6" type="ORF">GCM10022226_40020</name>
</gene>
<reference evidence="7" key="1">
    <citation type="journal article" date="2019" name="Int. J. Syst. Evol. Microbiol.">
        <title>The Global Catalogue of Microorganisms (GCM) 10K type strain sequencing project: providing services to taxonomists for standard genome sequencing and annotation.</title>
        <authorList>
            <consortium name="The Broad Institute Genomics Platform"/>
            <consortium name="The Broad Institute Genome Sequencing Center for Infectious Disease"/>
            <person name="Wu L."/>
            <person name="Ma J."/>
        </authorList>
    </citation>
    <scope>NUCLEOTIDE SEQUENCE [LARGE SCALE GENOMIC DNA]</scope>
    <source>
        <strain evidence="7">JCM 16908</strain>
    </source>
</reference>
<comment type="cofactor">
    <cofactor evidence="1">
        <name>FAD</name>
        <dbReference type="ChEBI" id="CHEBI:57692"/>
    </cofactor>
</comment>
<evidence type="ECO:0000256" key="2">
    <source>
        <dbReference type="ARBA" id="ARBA00022630"/>
    </source>
</evidence>
<evidence type="ECO:0000256" key="4">
    <source>
        <dbReference type="SAM" id="MobiDB-lite"/>
    </source>
</evidence>
<evidence type="ECO:0000313" key="6">
    <source>
        <dbReference type="EMBL" id="GAA3815260.1"/>
    </source>
</evidence>
<dbReference type="Gene3D" id="3.50.50.60">
    <property type="entry name" value="FAD/NAD(P)-binding domain"/>
    <property type="match status" value="1"/>
</dbReference>
<organism evidence="6 7">
    <name type="scientific">Sphaerisporangium flaviroseum</name>
    <dbReference type="NCBI Taxonomy" id="509199"/>
    <lineage>
        <taxon>Bacteria</taxon>
        <taxon>Bacillati</taxon>
        <taxon>Actinomycetota</taxon>
        <taxon>Actinomycetes</taxon>
        <taxon>Streptosporangiales</taxon>
        <taxon>Streptosporangiaceae</taxon>
        <taxon>Sphaerisporangium</taxon>
    </lineage>
</organism>
<dbReference type="Proteomes" id="UP001500888">
    <property type="component" value="Unassembled WGS sequence"/>
</dbReference>
<comment type="caution">
    <text evidence="6">The sequence shown here is derived from an EMBL/GenBank/DDBJ whole genome shotgun (WGS) entry which is preliminary data.</text>
</comment>
<keyword evidence="7" id="KW-1185">Reference proteome</keyword>
<dbReference type="RefSeq" id="WP_344942014.1">
    <property type="nucleotide sequence ID" value="NZ_BAAAZR010000009.1"/>
</dbReference>
<name>A0ABP7ICP3_9ACTN</name>
<dbReference type="Gene3D" id="3.30.70.2450">
    <property type="match status" value="1"/>
</dbReference>
<evidence type="ECO:0000256" key="1">
    <source>
        <dbReference type="ARBA" id="ARBA00001974"/>
    </source>
</evidence>
<keyword evidence="3" id="KW-0274">FAD</keyword>
<dbReference type="PROSITE" id="PS51257">
    <property type="entry name" value="PROKAR_LIPOPROTEIN"/>
    <property type="match status" value="1"/>
</dbReference>
<keyword evidence="2" id="KW-0285">Flavoprotein</keyword>
<dbReference type="PANTHER" id="PTHR43004">
    <property type="entry name" value="TRK SYSTEM POTASSIUM UPTAKE PROTEIN"/>
    <property type="match status" value="1"/>
</dbReference>
<proteinExistence type="predicted"/>
<dbReference type="PANTHER" id="PTHR43004:SF19">
    <property type="entry name" value="BINDING MONOOXYGENASE, PUTATIVE (JCVI)-RELATED"/>
    <property type="match status" value="1"/>
</dbReference>
<dbReference type="InterPro" id="IPR002938">
    <property type="entry name" value="FAD-bd"/>
</dbReference>
<dbReference type="SUPFAM" id="SSF51905">
    <property type="entry name" value="FAD/NAD(P)-binding domain"/>
    <property type="match status" value="1"/>
</dbReference>
<dbReference type="EMBL" id="BAAAZR010000009">
    <property type="protein sequence ID" value="GAA3815260.1"/>
    <property type="molecule type" value="Genomic_DNA"/>
</dbReference>
<feature type="domain" description="FAD-binding" evidence="5">
    <location>
        <begin position="4"/>
        <end position="333"/>
    </location>
</feature>